<comment type="caution">
    <text evidence="7">The sequence shown here is derived from an EMBL/GenBank/DDBJ whole genome shotgun (WGS) entry which is preliminary data.</text>
</comment>
<dbReference type="SUPFAM" id="SSF55120">
    <property type="entry name" value="Pseudouridine synthase"/>
    <property type="match status" value="1"/>
</dbReference>
<dbReference type="NCBIfam" id="TIGR00093">
    <property type="entry name" value="pseudouridine synthase"/>
    <property type="match status" value="1"/>
</dbReference>
<dbReference type="FunFam" id="3.10.290.10:FF:000003">
    <property type="entry name" value="Pseudouridine synthase"/>
    <property type="match status" value="1"/>
</dbReference>
<dbReference type="SUPFAM" id="SSF55174">
    <property type="entry name" value="Alpha-L RNA-binding motif"/>
    <property type="match status" value="1"/>
</dbReference>
<dbReference type="RefSeq" id="WP_007934133.1">
    <property type="nucleotide sequence ID" value="NZ_AKVJ01000025.1"/>
</dbReference>
<dbReference type="GO" id="GO:0003723">
    <property type="term" value="F:RNA binding"/>
    <property type="evidence" value="ECO:0007669"/>
    <property type="project" value="UniProtKB-KW"/>
</dbReference>
<dbReference type="InterPro" id="IPR018496">
    <property type="entry name" value="PsdUridine_synth_RsuA/RluB_CS"/>
</dbReference>
<evidence type="ECO:0000256" key="4">
    <source>
        <dbReference type="PROSITE-ProRule" id="PRU00182"/>
    </source>
</evidence>
<dbReference type="InterPro" id="IPR036986">
    <property type="entry name" value="S4_RNA-bd_sf"/>
</dbReference>
<dbReference type="Pfam" id="PF01479">
    <property type="entry name" value="S4"/>
    <property type="match status" value="1"/>
</dbReference>
<evidence type="ECO:0000313" key="7">
    <source>
        <dbReference type="EMBL" id="EIW18483.1"/>
    </source>
</evidence>
<name>I8RFY8_9FIRM</name>
<dbReference type="PANTHER" id="PTHR47683">
    <property type="entry name" value="PSEUDOURIDINE SYNTHASE FAMILY PROTEIN-RELATED"/>
    <property type="match status" value="1"/>
</dbReference>
<dbReference type="GO" id="GO:0000455">
    <property type="term" value="P:enzyme-directed rRNA pseudouridine synthesis"/>
    <property type="evidence" value="ECO:0007669"/>
    <property type="project" value="UniProtKB-ARBA"/>
</dbReference>
<evidence type="ECO:0000313" key="8">
    <source>
        <dbReference type="Proteomes" id="UP000004324"/>
    </source>
</evidence>
<keyword evidence="8" id="KW-1185">Reference proteome</keyword>
<protein>
    <recommendedName>
        <fullName evidence="5">Pseudouridine synthase</fullName>
        <ecNumber evidence="5">5.4.99.-</ecNumber>
    </recommendedName>
</protein>
<dbReference type="Gene3D" id="3.30.70.580">
    <property type="entry name" value="Pseudouridine synthase I, catalytic domain, N-terminal subdomain"/>
    <property type="match status" value="1"/>
</dbReference>
<evidence type="ECO:0000259" key="6">
    <source>
        <dbReference type="SMART" id="SM00363"/>
    </source>
</evidence>
<dbReference type="Proteomes" id="UP000004324">
    <property type="component" value="Unassembled WGS sequence"/>
</dbReference>
<organism evidence="7 8">
    <name type="scientific">Pelosinus fermentans B4</name>
    <dbReference type="NCBI Taxonomy" id="1149862"/>
    <lineage>
        <taxon>Bacteria</taxon>
        <taxon>Bacillati</taxon>
        <taxon>Bacillota</taxon>
        <taxon>Negativicutes</taxon>
        <taxon>Selenomonadales</taxon>
        <taxon>Sporomusaceae</taxon>
        <taxon>Pelosinus</taxon>
    </lineage>
</organism>
<accession>I8RFY8</accession>
<dbReference type="EC" id="5.4.99.-" evidence="5"/>
<dbReference type="Gene3D" id="3.30.70.1560">
    <property type="entry name" value="Alpha-L RNA-binding motif"/>
    <property type="match status" value="1"/>
</dbReference>
<dbReference type="PROSITE" id="PS01149">
    <property type="entry name" value="PSI_RSU"/>
    <property type="match status" value="1"/>
</dbReference>
<dbReference type="Pfam" id="PF00849">
    <property type="entry name" value="PseudoU_synth_2"/>
    <property type="match status" value="1"/>
</dbReference>
<evidence type="ECO:0000256" key="5">
    <source>
        <dbReference type="RuleBase" id="RU003887"/>
    </source>
</evidence>
<dbReference type="FunFam" id="3.30.70.1560:FF:000001">
    <property type="entry name" value="Pseudouridine synthase"/>
    <property type="match status" value="1"/>
</dbReference>
<dbReference type="OrthoDB" id="9807213at2"/>
<dbReference type="InterPro" id="IPR020094">
    <property type="entry name" value="TruA/RsuA/RluB/E/F_N"/>
</dbReference>
<dbReference type="PROSITE" id="PS50889">
    <property type="entry name" value="S4"/>
    <property type="match status" value="1"/>
</dbReference>
<gene>
    <name evidence="7" type="ORF">FB4_3302</name>
</gene>
<keyword evidence="2 4" id="KW-0694">RNA-binding</keyword>
<dbReference type="InterPro" id="IPR002942">
    <property type="entry name" value="S4_RNA-bd"/>
</dbReference>
<dbReference type="InterPro" id="IPR006145">
    <property type="entry name" value="PsdUridine_synth_RsuA/RluA"/>
</dbReference>
<dbReference type="SMART" id="SM00363">
    <property type="entry name" value="S4"/>
    <property type="match status" value="1"/>
</dbReference>
<dbReference type="InterPro" id="IPR050343">
    <property type="entry name" value="RsuA_PseudoU_synthase"/>
</dbReference>
<dbReference type="AlphaFoldDB" id="I8RFY8"/>
<dbReference type="EMBL" id="AKVJ01000025">
    <property type="protein sequence ID" value="EIW18483.1"/>
    <property type="molecule type" value="Genomic_DNA"/>
</dbReference>
<sequence>MLERLQKIISQAGIASRRESEKIIQQGRVSVNGKVVTELGTKVIPGKDRVAVDGKLISGEKLVYILLYKPKGILTTLKDPQDRKTVASLVTDIPQRIYPVGRLDYNTEGLLLLTNDGALTNALIHPSKKIDKTYIAKVAGRPSQEKIDLLRIGIRLEDGVTAPAIIDEMEFERERNLTSFRITIHEGKNRQIRRMFEAIGSDVKQLKRVKFAFLTLEGLRRGGYRHLLPQEVEALQNINK</sequence>
<evidence type="ECO:0000256" key="3">
    <source>
        <dbReference type="ARBA" id="ARBA00023235"/>
    </source>
</evidence>
<evidence type="ECO:0000256" key="2">
    <source>
        <dbReference type="ARBA" id="ARBA00022884"/>
    </source>
</evidence>
<feature type="domain" description="RNA-binding S4" evidence="6">
    <location>
        <begin position="3"/>
        <end position="65"/>
    </location>
</feature>
<dbReference type="Gene3D" id="3.10.290.10">
    <property type="entry name" value="RNA-binding S4 domain"/>
    <property type="match status" value="1"/>
</dbReference>
<dbReference type="InterPro" id="IPR000748">
    <property type="entry name" value="PsdUridine_synth_RsuA/RluB/E/F"/>
</dbReference>
<keyword evidence="3 5" id="KW-0413">Isomerase</keyword>
<dbReference type="CDD" id="cd00165">
    <property type="entry name" value="S4"/>
    <property type="match status" value="1"/>
</dbReference>
<proteinExistence type="inferred from homology"/>
<dbReference type="CDD" id="cd02870">
    <property type="entry name" value="PseudoU_synth_RsuA_like"/>
    <property type="match status" value="1"/>
</dbReference>
<dbReference type="PATRIC" id="fig|1149862.3.peg.2267"/>
<dbReference type="InterPro" id="IPR020103">
    <property type="entry name" value="PsdUridine_synth_cat_dom_sf"/>
</dbReference>
<reference evidence="7 8" key="1">
    <citation type="journal article" date="2012" name="J. Bacteriol.">
        <title>Draft Genome Sequences for Two Metal-Reducing Pelosinus fermentans Strains Isolated from a Cr(VI)-Contaminated Site and for Type Strain R7.</title>
        <authorList>
            <person name="Brown S.D."/>
            <person name="Podar M."/>
            <person name="Klingeman D.M."/>
            <person name="Johnson C.M."/>
            <person name="Yang Z.K."/>
            <person name="Utturkar S.M."/>
            <person name="Land M.L."/>
            <person name="Mosher J.J."/>
            <person name="Hurt R.A.Jr."/>
            <person name="Phelps T.J."/>
            <person name="Palumbo A.V."/>
            <person name="Arkin A.P."/>
            <person name="Hazen T.C."/>
            <person name="Elias D.A."/>
        </authorList>
    </citation>
    <scope>NUCLEOTIDE SEQUENCE [LARGE SCALE GENOMIC DNA]</scope>
    <source>
        <strain evidence="7 8">B4</strain>
    </source>
</reference>
<dbReference type="GO" id="GO:0120159">
    <property type="term" value="F:rRNA pseudouridine synthase activity"/>
    <property type="evidence" value="ECO:0007669"/>
    <property type="project" value="UniProtKB-ARBA"/>
</dbReference>
<evidence type="ECO:0000256" key="1">
    <source>
        <dbReference type="ARBA" id="ARBA00008348"/>
    </source>
</evidence>
<dbReference type="InterPro" id="IPR042092">
    <property type="entry name" value="PsdUridine_s_RsuA/RluB/E/F_cat"/>
</dbReference>
<dbReference type="GO" id="GO:0005829">
    <property type="term" value="C:cytosol"/>
    <property type="evidence" value="ECO:0007669"/>
    <property type="project" value="UniProtKB-ARBA"/>
</dbReference>
<dbReference type="PANTHER" id="PTHR47683:SF2">
    <property type="entry name" value="RNA-BINDING S4 DOMAIN-CONTAINING PROTEIN"/>
    <property type="match status" value="1"/>
</dbReference>
<comment type="similarity">
    <text evidence="1 5">Belongs to the pseudouridine synthase RsuA family.</text>
</comment>